<reference evidence="2" key="1">
    <citation type="submission" date="2019-09" db="EMBL/GenBank/DDBJ databases">
        <authorList>
            <person name="Teo W.F.A."/>
            <person name="Duangmal K."/>
        </authorList>
    </citation>
    <scope>NUCLEOTIDE SEQUENCE [LARGE SCALE GENOMIC DNA]</scope>
    <source>
        <strain evidence="2">K81G1</strain>
    </source>
</reference>
<evidence type="ECO:0000313" key="2">
    <source>
        <dbReference type="EMBL" id="KAA9153350.1"/>
    </source>
</evidence>
<evidence type="ECO:0000256" key="1">
    <source>
        <dbReference type="SAM" id="Phobius"/>
    </source>
</evidence>
<gene>
    <name evidence="2" type="ORF">FPZ12_034870</name>
</gene>
<evidence type="ECO:0000313" key="3">
    <source>
        <dbReference type="Proteomes" id="UP000319769"/>
    </source>
</evidence>
<dbReference type="Proteomes" id="UP000319769">
    <property type="component" value="Unassembled WGS sequence"/>
</dbReference>
<accession>A0A5N0UTW3</accession>
<protein>
    <submittedName>
        <fullName evidence="2">Uncharacterized protein</fullName>
    </submittedName>
</protein>
<proteinExistence type="predicted"/>
<name>A0A5N0UTW3_9PSEU</name>
<keyword evidence="1" id="KW-0472">Membrane</keyword>
<keyword evidence="1" id="KW-1133">Transmembrane helix</keyword>
<feature type="transmembrane region" description="Helical" evidence="1">
    <location>
        <begin position="86"/>
        <end position="105"/>
    </location>
</feature>
<organism evidence="2 3">
    <name type="scientific">Amycolatopsis acidicola</name>
    <dbReference type="NCBI Taxonomy" id="2596893"/>
    <lineage>
        <taxon>Bacteria</taxon>
        <taxon>Bacillati</taxon>
        <taxon>Actinomycetota</taxon>
        <taxon>Actinomycetes</taxon>
        <taxon>Pseudonocardiales</taxon>
        <taxon>Pseudonocardiaceae</taxon>
        <taxon>Amycolatopsis</taxon>
    </lineage>
</organism>
<keyword evidence="3" id="KW-1185">Reference proteome</keyword>
<dbReference type="AlphaFoldDB" id="A0A5N0UTW3"/>
<comment type="caution">
    <text evidence="2">The sequence shown here is derived from an EMBL/GenBank/DDBJ whole genome shotgun (WGS) entry which is preliminary data.</text>
</comment>
<dbReference type="EMBL" id="VMNW02000077">
    <property type="protein sequence ID" value="KAA9153350.1"/>
    <property type="molecule type" value="Genomic_DNA"/>
</dbReference>
<sequence>MRWRWACWAVLNLALSVLAYYPVLFAGLLGHEIAIALGWALRDRAGDDGVTPALMITIPLWAVLAVCVAGPNAWLRPKLGAPRGRYWLAATALVLIPAVAAALVFEG</sequence>
<feature type="transmembrane region" description="Helical" evidence="1">
    <location>
        <begin position="53"/>
        <end position="74"/>
    </location>
</feature>
<dbReference type="RefSeq" id="WP_144757073.1">
    <property type="nucleotide sequence ID" value="NZ_VMNW02000077.1"/>
</dbReference>
<keyword evidence="1" id="KW-0812">Transmembrane</keyword>